<dbReference type="SUPFAM" id="SSF51735">
    <property type="entry name" value="NAD(P)-binding Rossmann-fold domains"/>
    <property type="match status" value="1"/>
</dbReference>
<dbReference type="NCBIfam" id="TIGR03026">
    <property type="entry name" value="NDP-sugDHase"/>
    <property type="match status" value="1"/>
</dbReference>
<feature type="active site" description="Nucleophile" evidence="8">
    <location>
        <position position="261"/>
    </location>
</feature>
<dbReference type="InterPro" id="IPR014027">
    <property type="entry name" value="UDP-Glc/GDP-Man_DH_C"/>
</dbReference>
<feature type="binding site" evidence="9">
    <location>
        <position position="205"/>
    </location>
    <ligand>
        <name>substrate</name>
    </ligand>
</feature>
<dbReference type="InterPro" id="IPR036220">
    <property type="entry name" value="UDP-Glc/GDP-Man_DH_C_sf"/>
</dbReference>
<dbReference type="EC" id="1.1.1.22" evidence="3 7"/>
<comment type="catalytic activity">
    <reaction evidence="6 7">
        <text>UDP-alpha-D-glucose + 2 NAD(+) + H2O = UDP-alpha-D-glucuronate + 2 NADH + 3 H(+)</text>
        <dbReference type="Rhea" id="RHEA:23596"/>
        <dbReference type="ChEBI" id="CHEBI:15377"/>
        <dbReference type="ChEBI" id="CHEBI:15378"/>
        <dbReference type="ChEBI" id="CHEBI:57540"/>
        <dbReference type="ChEBI" id="CHEBI:57945"/>
        <dbReference type="ChEBI" id="CHEBI:58052"/>
        <dbReference type="ChEBI" id="CHEBI:58885"/>
        <dbReference type="EC" id="1.1.1.22"/>
    </reaction>
</comment>
<evidence type="ECO:0000256" key="9">
    <source>
        <dbReference type="PIRSR" id="PIRSR500134-2"/>
    </source>
</evidence>
<dbReference type="RefSeq" id="WP_087985959.1">
    <property type="nucleotide sequence ID" value="NZ_FMBI01000052.1"/>
</dbReference>
<dbReference type="InterPro" id="IPR017476">
    <property type="entry name" value="UDP-Glc/GDP-Man"/>
</dbReference>
<comment type="similarity">
    <text evidence="2 7">Belongs to the UDP-glucose/GDP-mannose dehydrogenase family.</text>
</comment>
<dbReference type="GO" id="GO:0003979">
    <property type="term" value="F:UDP-glucose 6-dehydrogenase activity"/>
    <property type="evidence" value="ECO:0007669"/>
    <property type="project" value="UniProtKB-EC"/>
</dbReference>
<dbReference type="Gene3D" id="3.40.50.720">
    <property type="entry name" value="NAD(P)-binding Rossmann-like Domain"/>
    <property type="match status" value="2"/>
</dbReference>
<keyword evidence="5 7" id="KW-0520">NAD</keyword>
<evidence type="ECO:0000259" key="11">
    <source>
        <dbReference type="SMART" id="SM00984"/>
    </source>
</evidence>
<evidence type="ECO:0000256" key="7">
    <source>
        <dbReference type="PIRNR" id="PIRNR000124"/>
    </source>
</evidence>
<evidence type="ECO:0000256" key="1">
    <source>
        <dbReference type="ARBA" id="ARBA00004701"/>
    </source>
</evidence>
<evidence type="ECO:0000313" key="12">
    <source>
        <dbReference type="EMBL" id="SCC68237.1"/>
    </source>
</evidence>
<dbReference type="Proteomes" id="UP000195991">
    <property type="component" value="Unassembled WGS sequence"/>
</dbReference>
<gene>
    <name evidence="12" type="ORF">BTT61001_05999</name>
</gene>
<dbReference type="SUPFAM" id="SSF48179">
    <property type="entry name" value="6-phosphogluconate dehydrogenase C-terminal domain-like"/>
    <property type="match status" value="1"/>
</dbReference>
<dbReference type="Gene3D" id="1.20.5.100">
    <property type="entry name" value="Cytochrome c1, transmembrane anchor, C-terminal"/>
    <property type="match status" value="1"/>
</dbReference>
<name>A0A1C4GJ78_BACTU</name>
<dbReference type="PIRSF" id="PIRSF500134">
    <property type="entry name" value="UDPglc_DH_bac"/>
    <property type="match status" value="1"/>
</dbReference>
<dbReference type="InterPro" id="IPR014026">
    <property type="entry name" value="UDP-Glc/GDP-Man_DH_dimer"/>
</dbReference>
<reference evidence="12 13" key="1">
    <citation type="submission" date="2016-08" db="EMBL/GenBank/DDBJ databases">
        <authorList>
            <person name="Seilhamer J.J."/>
        </authorList>
    </citation>
    <scope>NUCLEOTIDE SEQUENCE [LARGE SCALE GENOMIC DNA]</scope>
    <source>
        <strain evidence="12 13">IEBC_T61001</strain>
    </source>
</reference>
<feature type="binding site" evidence="9">
    <location>
        <begin position="153"/>
        <end position="156"/>
    </location>
    <ligand>
        <name>substrate</name>
    </ligand>
</feature>
<evidence type="ECO:0000256" key="3">
    <source>
        <dbReference type="ARBA" id="ARBA00012954"/>
    </source>
</evidence>
<dbReference type="PIRSF" id="PIRSF000124">
    <property type="entry name" value="UDPglc_GDPman_dh"/>
    <property type="match status" value="1"/>
</dbReference>
<evidence type="ECO:0000256" key="4">
    <source>
        <dbReference type="ARBA" id="ARBA00023002"/>
    </source>
</evidence>
<comment type="pathway">
    <text evidence="1">Nucleotide-sugar biosynthesis; UDP-alpha-D-glucuronate biosynthesis; UDP-alpha-D-glucuronate from UDP-alpha-D-glucose: step 1/1.</text>
</comment>
<keyword evidence="4 7" id="KW-0560">Oxidoreductase</keyword>
<organism evidence="12 13">
    <name type="scientific">Bacillus thuringiensis</name>
    <dbReference type="NCBI Taxonomy" id="1428"/>
    <lineage>
        <taxon>Bacteria</taxon>
        <taxon>Bacillati</taxon>
        <taxon>Bacillota</taxon>
        <taxon>Bacilli</taxon>
        <taxon>Bacillales</taxon>
        <taxon>Bacillaceae</taxon>
        <taxon>Bacillus</taxon>
        <taxon>Bacillus cereus group</taxon>
    </lineage>
</organism>
<dbReference type="SUPFAM" id="SSF52413">
    <property type="entry name" value="UDP-glucose/GDP-mannose dehydrogenase C-terminal domain"/>
    <property type="match status" value="1"/>
</dbReference>
<feature type="binding site" evidence="9">
    <location>
        <position position="321"/>
    </location>
    <ligand>
        <name>substrate</name>
    </ligand>
</feature>
<dbReference type="InterPro" id="IPR028357">
    <property type="entry name" value="UDPglc_DH_bac"/>
</dbReference>
<feature type="binding site" evidence="10">
    <location>
        <position position="328"/>
    </location>
    <ligand>
        <name>NAD(+)</name>
        <dbReference type="ChEBI" id="CHEBI:57540"/>
    </ligand>
</feature>
<evidence type="ECO:0000256" key="2">
    <source>
        <dbReference type="ARBA" id="ARBA00006601"/>
    </source>
</evidence>
<sequence length="443" mass="49216">MKILVVGTGYVGLVSGVSLAEIGHNVTCLDIDEMKVHKLREGISPIYEPGIEELIKDNLDKGTLSFEVAHNDSYKDADVIYIAVGTPEREDGSANLSYIYKVCEDIANSITKNVVIVVKSTVPVGTNHKIKAYVEENLSDKELVVQIVSNPEFLREGSAIEDVFNGDRIVIGADNKDAGKIIEEINKPFNTPIYMTNINSAEMIKYASNAFLATKISFINEIANVCEKVGADVESVAYGMGLDSRVGNQFLKAGLGYGGSCFPKDTKALRKIAENVDYDFSLLSAVIEFNNKQQRRLLDQSIEDFGTLKGKSIGILGLAFKPNTDDIREAASLAIIPELIEMGAEVKAYDPVAIENAKKVLSPKVRYYEDLIETIKDTEAVFILTEWDEIKSLSIDSFVEEMKIPNIYDGRNCFDLENIEEYRVNYYSIGRKSIRRINRDILV</sequence>
<dbReference type="Pfam" id="PF03721">
    <property type="entry name" value="UDPG_MGDP_dh_N"/>
    <property type="match status" value="1"/>
</dbReference>
<dbReference type="SMART" id="SM00984">
    <property type="entry name" value="UDPG_MGDP_dh_C"/>
    <property type="match status" value="1"/>
</dbReference>
<feature type="binding site" evidence="10">
    <location>
        <position position="86"/>
    </location>
    <ligand>
        <name>NAD(+)</name>
        <dbReference type="ChEBI" id="CHEBI:57540"/>
    </ligand>
</feature>
<dbReference type="InterPro" id="IPR001732">
    <property type="entry name" value="UDP-Glc/GDP-Man_DH_N"/>
</dbReference>
<dbReference type="PANTHER" id="PTHR43750">
    <property type="entry name" value="UDP-GLUCOSE 6-DEHYDROGENASE TUAD"/>
    <property type="match status" value="1"/>
</dbReference>
<dbReference type="InterPro" id="IPR036291">
    <property type="entry name" value="NAD(P)-bd_dom_sf"/>
</dbReference>
<dbReference type="GO" id="GO:0000271">
    <property type="term" value="P:polysaccharide biosynthetic process"/>
    <property type="evidence" value="ECO:0007669"/>
    <property type="project" value="InterPro"/>
</dbReference>
<feature type="binding site" evidence="9">
    <location>
        <begin position="250"/>
        <end position="254"/>
    </location>
    <ligand>
        <name>substrate</name>
    </ligand>
</feature>
<dbReference type="EMBL" id="FMBI01000052">
    <property type="protein sequence ID" value="SCC68237.1"/>
    <property type="molecule type" value="Genomic_DNA"/>
</dbReference>
<feature type="binding site" evidence="10">
    <location>
        <position position="121"/>
    </location>
    <ligand>
        <name>NAD(+)</name>
        <dbReference type="ChEBI" id="CHEBI:57540"/>
    </ligand>
</feature>
<dbReference type="GO" id="GO:0051287">
    <property type="term" value="F:NAD binding"/>
    <property type="evidence" value="ECO:0007669"/>
    <property type="project" value="InterPro"/>
</dbReference>
<dbReference type="InterPro" id="IPR008927">
    <property type="entry name" value="6-PGluconate_DH-like_C_sf"/>
</dbReference>
<proteinExistence type="inferred from homology"/>
<evidence type="ECO:0000256" key="8">
    <source>
        <dbReference type="PIRSR" id="PIRSR500134-1"/>
    </source>
</evidence>
<dbReference type="PANTHER" id="PTHR43750:SF4">
    <property type="entry name" value="UDP-GLUCOSE 6-DEHYDROGENASE YWQF"/>
    <property type="match status" value="1"/>
</dbReference>
<evidence type="ECO:0000256" key="10">
    <source>
        <dbReference type="PIRSR" id="PIRSR500134-3"/>
    </source>
</evidence>
<evidence type="ECO:0000313" key="13">
    <source>
        <dbReference type="Proteomes" id="UP000195991"/>
    </source>
</evidence>
<feature type="binding site" evidence="10">
    <location>
        <position position="156"/>
    </location>
    <ligand>
        <name>NAD(+)</name>
        <dbReference type="ChEBI" id="CHEBI:57540"/>
    </ligand>
</feature>
<feature type="binding site" evidence="9">
    <location>
        <position position="258"/>
    </location>
    <ligand>
        <name>substrate</name>
    </ligand>
</feature>
<feature type="binding site" evidence="10">
    <location>
        <position position="30"/>
    </location>
    <ligand>
        <name>NAD(+)</name>
        <dbReference type="ChEBI" id="CHEBI:57540"/>
    </ligand>
</feature>
<feature type="binding site" evidence="10">
    <location>
        <position position="264"/>
    </location>
    <ligand>
        <name>NAD(+)</name>
        <dbReference type="ChEBI" id="CHEBI:57540"/>
    </ligand>
</feature>
<dbReference type="Pfam" id="PF03720">
    <property type="entry name" value="UDPG_MGDP_dh_C"/>
    <property type="match status" value="1"/>
</dbReference>
<accession>A0A1C4GJ78</accession>
<dbReference type="UniPathway" id="UPA00038">
    <property type="reaction ID" value="UER00491"/>
</dbReference>
<evidence type="ECO:0000256" key="5">
    <source>
        <dbReference type="ARBA" id="ARBA00023027"/>
    </source>
</evidence>
<dbReference type="GO" id="GO:0006065">
    <property type="term" value="P:UDP-glucuronate biosynthetic process"/>
    <property type="evidence" value="ECO:0007669"/>
    <property type="project" value="UniProtKB-UniPathway"/>
</dbReference>
<feature type="domain" description="UDP-glucose/GDP-mannose dehydrogenase C-terminal" evidence="11">
    <location>
        <begin position="314"/>
        <end position="416"/>
    </location>
</feature>
<feature type="binding site" evidence="10">
    <location>
        <position position="35"/>
    </location>
    <ligand>
        <name>NAD(+)</name>
        <dbReference type="ChEBI" id="CHEBI:57540"/>
    </ligand>
</feature>
<dbReference type="AlphaFoldDB" id="A0A1C4GJ78"/>
<dbReference type="Pfam" id="PF00984">
    <property type="entry name" value="UDPG_MGDP_dh"/>
    <property type="match status" value="1"/>
</dbReference>
<evidence type="ECO:0000256" key="6">
    <source>
        <dbReference type="ARBA" id="ARBA00047473"/>
    </source>
</evidence>
<protein>
    <recommendedName>
        <fullName evidence="3 7">UDP-glucose 6-dehydrogenase</fullName>
        <ecNumber evidence="3 7">1.1.1.22</ecNumber>
    </recommendedName>
</protein>